<protein>
    <submittedName>
        <fullName evidence="2">Uncharacterized protein</fullName>
    </submittedName>
</protein>
<sequence length="141" mass="15791">MAKLLNHRFLADHENLAHLLPSTKLMIIARKNNHIQHSHATKRCYDKSNLPHHKVSPYWISGLLLLSPQESVRSRSIIIQSYPTKINHSGNIKHPNHSTVSPNISLRLRGLAQARHARSGEPPPRLGESTKTSAGAMRDLA</sequence>
<dbReference type="AlphaFoldDB" id="A0A4D6M4D1"/>
<proteinExistence type="predicted"/>
<dbReference type="Proteomes" id="UP000501690">
    <property type="component" value="Linkage Group LG6"/>
</dbReference>
<accession>A0A4D6M4D1</accession>
<organism evidence="2 3">
    <name type="scientific">Vigna unguiculata</name>
    <name type="common">Cowpea</name>
    <dbReference type="NCBI Taxonomy" id="3917"/>
    <lineage>
        <taxon>Eukaryota</taxon>
        <taxon>Viridiplantae</taxon>
        <taxon>Streptophyta</taxon>
        <taxon>Embryophyta</taxon>
        <taxon>Tracheophyta</taxon>
        <taxon>Spermatophyta</taxon>
        <taxon>Magnoliopsida</taxon>
        <taxon>eudicotyledons</taxon>
        <taxon>Gunneridae</taxon>
        <taxon>Pentapetalae</taxon>
        <taxon>rosids</taxon>
        <taxon>fabids</taxon>
        <taxon>Fabales</taxon>
        <taxon>Fabaceae</taxon>
        <taxon>Papilionoideae</taxon>
        <taxon>50 kb inversion clade</taxon>
        <taxon>NPAAA clade</taxon>
        <taxon>indigoferoid/millettioid clade</taxon>
        <taxon>Phaseoleae</taxon>
        <taxon>Vigna</taxon>
    </lineage>
</organism>
<evidence type="ECO:0000313" key="2">
    <source>
        <dbReference type="EMBL" id="QCD96112.1"/>
    </source>
</evidence>
<dbReference type="EMBL" id="CP039350">
    <property type="protein sequence ID" value="QCD96112.1"/>
    <property type="molecule type" value="Genomic_DNA"/>
</dbReference>
<name>A0A4D6M4D1_VIGUN</name>
<evidence type="ECO:0000313" key="3">
    <source>
        <dbReference type="Proteomes" id="UP000501690"/>
    </source>
</evidence>
<reference evidence="2 3" key="1">
    <citation type="submission" date="2019-04" db="EMBL/GenBank/DDBJ databases">
        <title>An improved genome assembly and genetic linkage map for asparagus bean, Vigna unguiculata ssp. sesquipedialis.</title>
        <authorList>
            <person name="Xia Q."/>
            <person name="Zhang R."/>
            <person name="Dong Y."/>
        </authorList>
    </citation>
    <scope>NUCLEOTIDE SEQUENCE [LARGE SCALE GENOMIC DNA]</scope>
    <source>
        <tissue evidence="2">Leaf</tissue>
    </source>
</reference>
<gene>
    <name evidence="2" type="ORF">DEO72_LG6g814</name>
</gene>
<feature type="region of interest" description="Disordered" evidence="1">
    <location>
        <begin position="113"/>
        <end position="141"/>
    </location>
</feature>
<keyword evidence="3" id="KW-1185">Reference proteome</keyword>
<evidence type="ECO:0000256" key="1">
    <source>
        <dbReference type="SAM" id="MobiDB-lite"/>
    </source>
</evidence>